<dbReference type="AlphaFoldDB" id="A0AAE1MAQ3"/>
<dbReference type="Proteomes" id="UP001293593">
    <property type="component" value="Unassembled WGS sequence"/>
</dbReference>
<dbReference type="EMBL" id="JAWXYG010000013">
    <property type="protein sequence ID" value="KAK4255698.1"/>
    <property type="molecule type" value="Genomic_DNA"/>
</dbReference>
<reference evidence="3" key="1">
    <citation type="submission" date="2023-10" db="EMBL/GenBank/DDBJ databases">
        <title>Chromosome-level genome of the transformable northern wattle, Acacia crassicarpa.</title>
        <authorList>
            <person name="Massaro I."/>
            <person name="Sinha N.R."/>
            <person name="Poethig S."/>
            <person name="Leichty A.R."/>
        </authorList>
    </citation>
    <scope>NUCLEOTIDE SEQUENCE</scope>
    <source>
        <strain evidence="3">Acra3RX</strain>
        <tissue evidence="3">Leaf</tissue>
    </source>
</reference>
<feature type="compositionally biased region" description="Polar residues" evidence="1">
    <location>
        <begin position="99"/>
        <end position="111"/>
    </location>
</feature>
<keyword evidence="4" id="KW-1185">Reference proteome</keyword>
<dbReference type="GO" id="GO:0004674">
    <property type="term" value="F:protein serine/threonine kinase activity"/>
    <property type="evidence" value="ECO:0007669"/>
    <property type="project" value="InterPro"/>
</dbReference>
<name>A0AAE1MAQ3_9FABA</name>
<dbReference type="PANTHER" id="PTHR27006:SF605">
    <property type="entry name" value="COLD-RESPONSIVE PROTEIN KINASE 1-LIKE"/>
    <property type="match status" value="1"/>
</dbReference>
<dbReference type="Gene3D" id="1.10.510.10">
    <property type="entry name" value="Transferase(Phosphotransferase) domain 1"/>
    <property type="match status" value="1"/>
</dbReference>
<feature type="domain" description="S-locus receptor kinase C-terminal" evidence="2">
    <location>
        <begin position="74"/>
        <end position="118"/>
    </location>
</feature>
<dbReference type="SUPFAM" id="SSF56112">
    <property type="entry name" value="Protein kinase-like (PK-like)"/>
    <property type="match status" value="1"/>
</dbReference>
<evidence type="ECO:0000313" key="4">
    <source>
        <dbReference type="Proteomes" id="UP001293593"/>
    </source>
</evidence>
<comment type="caution">
    <text evidence="3">The sequence shown here is derived from an EMBL/GenBank/DDBJ whole genome shotgun (WGS) entry which is preliminary data.</text>
</comment>
<feature type="region of interest" description="Disordered" evidence="1">
    <location>
        <begin position="94"/>
        <end position="118"/>
    </location>
</feature>
<dbReference type="InterPro" id="IPR011009">
    <property type="entry name" value="Kinase-like_dom_sf"/>
</dbReference>
<proteinExistence type="predicted"/>
<evidence type="ECO:0000256" key="1">
    <source>
        <dbReference type="SAM" id="MobiDB-lite"/>
    </source>
</evidence>
<protein>
    <recommendedName>
        <fullName evidence="2">S-locus receptor kinase C-terminal domain-containing protein</fullName>
    </recommendedName>
</protein>
<sequence>MKNKGPFLSSQSINLIGHAWRLWNEGVPLKFVDEHLESSYVESEVLRCIHIGLLCLQHNADDRPDMTSVVIMLSSEGVLPEPKEPGFLLDHIPVREESPNNNATPSSNKISMTMLEAR</sequence>
<organism evidence="3 4">
    <name type="scientific">Acacia crassicarpa</name>
    <name type="common">northern wattle</name>
    <dbReference type="NCBI Taxonomy" id="499986"/>
    <lineage>
        <taxon>Eukaryota</taxon>
        <taxon>Viridiplantae</taxon>
        <taxon>Streptophyta</taxon>
        <taxon>Embryophyta</taxon>
        <taxon>Tracheophyta</taxon>
        <taxon>Spermatophyta</taxon>
        <taxon>Magnoliopsida</taxon>
        <taxon>eudicotyledons</taxon>
        <taxon>Gunneridae</taxon>
        <taxon>Pentapetalae</taxon>
        <taxon>rosids</taxon>
        <taxon>fabids</taxon>
        <taxon>Fabales</taxon>
        <taxon>Fabaceae</taxon>
        <taxon>Caesalpinioideae</taxon>
        <taxon>mimosoid clade</taxon>
        <taxon>Acacieae</taxon>
        <taxon>Acacia</taxon>
    </lineage>
</organism>
<evidence type="ECO:0000313" key="3">
    <source>
        <dbReference type="EMBL" id="KAK4255698.1"/>
    </source>
</evidence>
<evidence type="ECO:0000259" key="2">
    <source>
        <dbReference type="Pfam" id="PF11883"/>
    </source>
</evidence>
<dbReference type="PANTHER" id="PTHR27006">
    <property type="entry name" value="PROMASTIGOTE SURFACE ANTIGEN PROTEIN PSA"/>
    <property type="match status" value="1"/>
</dbReference>
<gene>
    <name evidence="3" type="ORF">QN277_008663</name>
</gene>
<dbReference type="InterPro" id="IPR021820">
    <property type="entry name" value="S-locus_recpt_kinase_C"/>
</dbReference>
<dbReference type="Pfam" id="PF11883">
    <property type="entry name" value="DUF3403"/>
    <property type="match status" value="1"/>
</dbReference>
<accession>A0AAE1MAQ3</accession>